<organism evidence="6 7">
    <name type="scientific">Eoetvoesiella caeni</name>
    <dbReference type="NCBI Taxonomy" id="645616"/>
    <lineage>
        <taxon>Bacteria</taxon>
        <taxon>Pseudomonadati</taxon>
        <taxon>Pseudomonadota</taxon>
        <taxon>Betaproteobacteria</taxon>
        <taxon>Burkholderiales</taxon>
        <taxon>Alcaligenaceae</taxon>
        <taxon>Eoetvoesiella</taxon>
    </lineage>
</organism>
<dbReference type="InterPro" id="IPR036388">
    <property type="entry name" value="WH-like_DNA-bd_sf"/>
</dbReference>
<dbReference type="EMBL" id="QNRQ01000001">
    <property type="protein sequence ID" value="RBP43170.1"/>
    <property type="molecule type" value="Genomic_DNA"/>
</dbReference>
<proteinExistence type="inferred from homology"/>
<dbReference type="GO" id="GO:0003677">
    <property type="term" value="F:DNA binding"/>
    <property type="evidence" value="ECO:0007669"/>
    <property type="project" value="UniProtKB-KW"/>
</dbReference>
<evidence type="ECO:0000313" key="7">
    <source>
        <dbReference type="Proteomes" id="UP000253628"/>
    </source>
</evidence>
<dbReference type="GO" id="GO:0003700">
    <property type="term" value="F:DNA-binding transcription factor activity"/>
    <property type="evidence" value="ECO:0007669"/>
    <property type="project" value="InterPro"/>
</dbReference>
<dbReference type="AlphaFoldDB" id="A0A366HJP0"/>
<keyword evidence="7" id="KW-1185">Reference proteome</keyword>
<dbReference type="Gene3D" id="3.40.190.10">
    <property type="entry name" value="Periplasmic binding protein-like II"/>
    <property type="match status" value="2"/>
</dbReference>
<reference evidence="6 7" key="1">
    <citation type="submission" date="2018-06" db="EMBL/GenBank/DDBJ databases">
        <title>Genomic Encyclopedia of Type Strains, Phase IV (KMG-IV): sequencing the most valuable type-strain genomes for metagenomic binning, comparative biology and taxonomic classification.</title>
        <authorList>
            <person name="Goeker M."/>
        </authorList>
    </citation>
    <scope>NUCLEOTIDE SEQUENCE [LARGE SCALE GENOMIC DNA]</scope>
    <source>
        <strain evidence="6 7">DSM 25520</strain>
    </source>
</reference>
<protein>
    <submittedName>
        <fullName evidence="6">DNA-binding transcriptional LysR family regulator</fullName>
    </submittedName>
</protein>
<name>A0A366HJP0_9BURK</name>
<keyword evidence="3 6" id="KW-0238">DNA-binding</keyword>
<dbReference type="PRINTS" id="PR00039">
    <property type="entry name" value="HTHLYSR"/>
</dbReference>
<evidence type="ECO:0000256" key="1">
    <source>
        <dbReference type="ARBA" id="ARBA00009437"/>
    </source>
</evidence>
<gene>
    <name evidence="6" type="ORF">DFR37_101298</name>
</gene>
<feature type="domain" description="HTH lysR-type" evidence="5">
    <location>
        <begin position="1"/>
        <end position="61"/>
    </location>
</feature>
<comment type="similarity">
    <text evidence="1">Belongs to the LysR transcriptional regulatory family.</text>
</comment>
<dbReference type="PANTHER" id="PTHR30118">
    <property type="entry name" value="HTH-TYPE TRANSCRIPTIONAL REGULATOR LEUO-RELATED"/>
    <property type="match status" value="1"/>
</dbReference>
<accession>A0A366HJP0</accession>
<evidence type="ECO:0000259" key="5">
    <source>
        <dbReference type="PROSITE" id="PS50931"/>
    </source>
</evidence>
<dbReference type="InterPro" id="IPR050389">
    <property type="entry name" value="LysR-type_TF"/>
</dbReference>
<evidence type="ECO:0000313" key="6">
    <source>
        <dbReference type="EMBL" id="RBP43170.1"/>
    </source>
</evidence>
<dbReference type="OrthoDB" id="8583877at2"/>
<keyword evidence="4" id="KW-0804">Transcription</keyword>
<sequence>MDSHDLNFLYLVDALYRERSVSRAAERLDLTQPAVSHGLNRLRTKFGDSLFVRTAAGMSPTPLGERIALGARRALELIQTEILDEPQFDPFRAKHTFVVGMTDMGGTVILPRVIQALSVQAPQMRIVPVALRPHEVNETMQNGSVDMAWGFFGHLSAALYQQTLFRRPLIGIRRKGRSGARQTPMDFEAFVNTPHVFATATAVTNELLMQEVKKRGAALQVALECPYILAVPAIIASSDYLATVPDQLASLFLRLADIETFSLPLVIPDVIVKQHWHARNNDDVAHRWMRSFVADCFVAGAPS</sequence>
<dbReference type="Proteomes" id="UP000253628">
    <property type="component" value="Unassembled WGS sequence"/>
</dbReference>
<dbReference type="Pfam" id="PF03466">
    <property type="entry name" value="LysR_substrate"/>
    <property type="match status" value="1"/>
</dbReference>
<dbReference type="PROSITE" id="PS50931">
    <property type="entry name" value="HTH_LYSR"/>
    <property type="match status" value="1"/>
</dbReference>
<dbReference type="InterPro" id="IPR005119">
    <property type="entry name" value="LysR_subst-bd"/>
</dbReference>
<dbReference type="InterPro" id="IPR036390">
    <property type="entry name" value="WH_DNA-bd_sf"/>
</dbReference>
<dbReference type="RefSeq" id="WP_113931853.1">
    <property type="nucleotide sequence ID" value="NZ_JACCEU010000001.1"/>
</dbReference>
<dbReference type="Pfam" id="PF00126">
    <property type="entry name" value="HTH_1"/>
    <property type="match status" value="1"/>
</dbReference>
<dbReference type="InterPro" id="IPR000847">
    <property type="entry name" value="LysR_HTH_N"/>
</dbReference>
<dbReference type="PANTHER" id="PTHR30118:SF15">
    <property type="entry name" value="TRANSCRIPTIONAL REGULATORY PROTEIN"/>
    <property type="match status" value="1"/>
</dbReference>
<comment type="caution">
    <text evidence="6">The sequence shown here is derived from an EMBL/GenBank/DDBJ whole genome shotgun (WGS) entry which is preliminary data.</text>
</comment>
<dbReference type="Gene3D" id="1.10.10.10">
    <property type="entry name" value="Winged helix-like DNA-binding domain superfamily/Winged helix DNA-binding domain"/>
    <property type="match status" value="1"/>
</dbReference>
<evidence type="ECO:0000256" key="2">
    <source>
        <dbReference type="ARBA" id="ARBA00023015"/>
    </source>
</evidence>
<evidence type="ECO:0000256" key="3">
    <source>
        <dbReference type="ARBA" id="ARBA00023125"/>
    </source>
</evidence>
<evidence type="ECO:0000256" key="4">
    <source>
        <dbReference type="ARBA" id="ARBA00023163"/>
    </source>
</evidence>
<dbReference type="SUPFAM" id="SSF53850">
    <property type="entry name" value="Periplasmic binding protein-like II"/>
    <property type="match status" value="1"/>
</dbReference>
<dbReference type="SUPFAM" id="SSF46785">
    <property type="entry name" value="Winged helix' DNA-binding domain"/>
    <property type="match status" value="1"/>
</dbReference>
<keyword evidence="2" id="KW-0805">Transcription regulation</keyword>